<sequence>MKITSLIAGCVTALAITGSTAMADVTMTGAQINALINGNTLYVEIPAGAPGAPHGGTAPVFYATDGAAAALLPAGLKLVGTWALDGDSYCIDWNNGPKNSCTTLVRNADGFAVIDASKGEPRGIVRQIATGNPENL</sequence>
<keyword evidence="1" id="KW-0732">Signal</keyword>
<dbReference type="KEGG" id="yrh:AABB31_07215"/>
<name>A0AAN0MBT2_9RHOB</name>
<evidence type="ECO:0000313" key="2">
    <source>
        <dbReference type="EMBL" id="WZU68659.1"/>
    </source>
</evidence>
<organism evidence="2 3">
    <name type="scientific">Yoonia rhodophyticola</name>
    <dbReference type="NCBI Taxonomy" id="3137370"/>
    <lineage>
        <taxon>Bacteria</taxon>
        <taxon>Pseudomonadati</taxon>
        <taxon>Pseudomonadota</taxon>
        <taxon>Alphaproteobacteria</taxon>
        <taxon>Rhodobacterales</taxon>
        <taxon>Paracoccaceae</taxon>
        <taxon>Yoonia</taxon>
    </lineage>
</organism>
<feature type="chain" id="PRO_5042872409" evidence="1">
    <location>
        <begin position="24"/>
        <end position="136"/>
    </location>
</feature>
<dbReference type="EMBL" id="CP151767">
    <property type="protein sequence ID" value="WZU68659.1"/>
    <property type="molecule type" value="Genomic_DNA"/>
</dbReference>
<evidence type="ECO:0000256" key="1">
    <source>
        <dbReference type="SAM" id="SignalP"/>
    </source>
</evidence>
<proteinExistence type="predicted"/>
<dbReference type="RefSeq" id="WP_342077949.1">
    <property type="nucleotide sequence ID" value="NZ_CP151767.2"/>
</dbReference>
<dbReference type="AlphaFoldDB" id="A0AAN0MBT2"/>
<protein>
    <submittedName>
        <fullName evidence="2">Uncharacterized protein</fullName>
    </submittedName>
</protein>
<feature type="signal peptide" evidence="1">
    <location>
        <begin position="1"/>
        <end position="23"/>
    </location>
</feature>
<reference evidence="3" key="1">
    <citation type="submission" date="2024-04" db="EMBL/GenBank/DDBJ databases">
        <title>Phylogenomic analyses of a clade within the roseobacter group suggest taxonomic reassignments of species of the genera Aestuariivita, Citreicella, Loktanella, Nautella, Pelagibaca, Ruegeria, Thalassobius, Thiobacimonas and Tropicibacter, and the proposal o.</title>
        <authorList>
            <person name="Jeon C.O."/>
        </authorList>
    </citation>
    <scope>NUCLEOTIDE SEQUENCE [LARGE SCALE GENOMIC DNA]</scope>
    <source>
        <strain evidence="3">SS1-5</strain>
    </source>
</reference>
<accession>A0AAN0MBT2</accession>
<reference evidence="2 3" key="2">
    <citation type="submission" date="2024-08" db="EMBL/GenBank/DDBJ databases">
        <title>Phylogenomic analyses of a clade within the roseobacter group suggest taxonomic reassignments of species of the genera Aestuariivita, Citreicella, Loktanella, Nautella, Pelagibaca, Ruegeria, Thalassobius, Thiobacimonas and Tropicibacter, and the proposal o.</title>
        <authorList>
            <person name="Jeon C.O."/>
        </authorList>
    </citation>
    <scope>NUCLEOTIDE SEQUENCE [LARGE SCALE GENOMIC DNA]</scope>
    <source>
        <strain evidence="2 3">SS1-5</strain>
    </source>
</reference>
<evidence type="ECO:0000313" key="3">
    <source>
        <dbReference type="Proteomes" id="UP001470809"/>
    </source>
</evidence>
<dbReference type="Proteomes" id="UP001470809">
    <property type="component" value="Chromosome"/>
</dbReference>
<keyword evidence="3" id="KW-1185">Reference proteome</keyword>
<gene>
    <name evidence="2" type="ORF">AABB31_07215</name>
</gene>